<evidence type="ECO:0000313" key="2">
    <source>
        <dbReference type="Proteomes" id="UP000245720"/>
    </source>
</evidence>
<comment type="caution">
    <text evidence="1">The sequence shown here is derived from an EMBL/GenBank/DDBJ whole genome shotgun (WGS) entry which is preliminary data.</text>
</comment>
<evidence type="ECO:0000313" key="1">
    <source>
        <dbReference type="EMBL" id="PWJ10961.1"/>
    </source>
</evidence>
<organism evidence="1 2">
    <name type="scientific">Ruminococcus flavefaciens</name>
    <dbReference type="NCBI Taxonomy" id="1265"/>
    <lineage>
        <taxon>Bacteria</taxon>
        <taxon>Bacillati</taxon>
        <taxon>Bacillota</taxon>
        <taxon>Clostridia</taxon>
        <taxon>Eubacteriales</taxon>
        <taxon>Oscillospiraceae</taxon>
        <taxon>Ruminococcus</taxon>
    </lineage>
</organism>
<dbReference type="EMBL" id="QGDI01000011">
    <property type="protein sequence ID" value="PWJ10961.1"/>
    <property type="molecule type" value="Genomic_DNA"/>
</dbReference>
<gene>
    <name evidence="1" type="ORF">IE37_02607</name>
</gene>
<dbReference type="AlphaFoldDB" id="A0A315XX26"/>
<protein>
    <submittedName>
        <fullName evidence="1">Uncharacterized protein</fullName>
    </submittedName>
</protein>
<dbReference type="RefSeq" id="WP_109727336.1">
    <property type="nucleotide sequence ID" value="NZ_QGDI01000011.1"/>
</dbReference>
<proteinExistence type="predicted"/>
<name>A0A315XX26_RUMFL</name>
<sequence>MGEYFSWVNVDKKEYIQPGDFDLGQKSRESTFEDNIFLRALHNLLATDWKGCRIVFLGDECNAPDNNKNNVIETIIRHSKESNCSGYLFDTVYETYKNVSGLFKVTEKEVRNEIGYYLDCLKSDGYIPPNEYGIDIKNPYEGLFLREGKTFRYTVNDTKKVYYSLGHTRVLDSRNNIIDKIDPLPVLFRYGKYGEAGAWIGDIIEVSDEIPPDCILLDEILIDW</sequence>
<reference evidence="1 2" key="1">
    <citation type="submission" date="2018-05" db="EMBL/GenBank/DDBJ databases">
        <title>The Hungate 1000. A catalogue of reference genomes from the rumen microbiome.</title>
        <authorList>
            <person name="Kelly W."/>
        </authorList>
    </citation>
    <scope>NUCLEOTIDE SEQUENCE [LARGE SCALE GENOMIC DNA]</scope>
    <source>
        <strain evidence="1 2">SAb67</strain>
    </source>
</reference>
<dbReference type="Proteomes" id="UP000245720">
    <property type="component" value="Unassembled WGS sequence"/>
</dbReference>
<accession>A0A315XX26</accession>
<dbReference type="OrthoDB" id="2035766at2"/>